<dbReference type="GO" id="GO:0016616">
    <property type="term" value="F:oxidoreductase activity, acting on the CH-OH group of donors, NAD or NADP as acceptor"/>
    <property type="evidence" value="ECO:0007669"/>
    <property type="project" value="TreeGrafter"/>
</dbReference>
<evidence type="ECO:0000256" key="1">
    <source>
        <dbReference type="ARBA" id="ARBA00022857"/>
    </source>
</evidence>
<dbReference type="InterPro" id="IPR052184">
    <property type="entry name" value="SDR_enzymes"/>
</dbReference>
<name>A0AAW0B1Q9_9AGAR</name>
<dbReference type="InterPro" id="IPR002347">
    <property type="entry name" value="SDR_fam"/>
</dbReference>
<dbReference type="InterPro" id="IPR020904">
    <property type="entry name" value="Sc_DH/Rdtase_CS"/>
</dbReference>
<dbReference type="PROSITE" id="PS00061">
    <property type="entry name" value="ADH_SHORT"/>
    <property type="match status" value="1"/>
</dbReference>
<keyword evidence="1" id="KW-0521">NADP</keyword>
<dbReference type="CDD" id="cd05325">
    <property type="entry name" value="carb_red_sniffer_like_SDR_c"/>
    <property type="match status" value="1"/>
</dbReference>
<organism evidence="2 3">
    <name type="scientific">Favolaschia claudopus</name>
    <dbReference type="NCBI Taxonomy" id="2862362"/>
    <lineage>
        <taxon>Eukaryota</taxon>
        <taxon>Fungi</taxon>
        <taxon>Dikarya</taxon>
        <taxon>Basidiomycota</taxon>
        <taxon>Agaricomycotina</taxon>
        <taxon>Agaricomycetes</taxon>
        <taxon>Agaricomycetidae</taxon>
        <taxon>Agaricales</taxon>
        <taxon>Marasmiineae</taxon>
        <taxon>Mycenaceae</taxon>
        <taxon>Favolaschia</taxon>
    </lineage>
</organism>
<protein>
    <submittedName>
        <fullName evidence="2">NAD(P)-binding protein</fullName>
    </submittedName>
</protein>
<dbReference type="SUPFAM" id="SSF51735">
    <property type="entry name" value="NAD(P)-binding Rossmann-fold domains"/>
    <property type="match status" value="1"/>
</dbReference>
<dbReference type="PANTHER" id="PTHR45458:SF3">
    <property type="entry name" value="CHAIN DEHYDROGENASE (ATSC), PUTATIVE-RELATED"/>
    <property type="match status" value="1"/>
</dbReference>
<keyword evidence="3" id="KW-1185">Reference proteome</keyword>
<evidence type="ECO:0000313" key="3">
    <source>
        <dbReference type="Proteomes" id="UP001362999"/>
    </source>
</evidence>
<reference evidence="2 3" key="1">
    <citation type="journal article" date="2024" name="J Genomics">
        <title>Draft genome sequencing and assembly of Favolaschia claudopus CIRM-BRFM 2984 isolated from oak limbs.</title>
        <authorList>
            <person name="Navarro D."/>
            <person name="Drula E."/>
            <person name="Chaduli D."/>
            <person name="Cazenave R."/>
            <person name="Ahrendt S."/>
            <person name="Wang J."/>
            <person name="Lipzen A."/>
            <person name="Daum C."/>
            <person name="Barry K."/>
            <person name="Grigoriev I.V."/>
            <person name="Favel A."/>
            <person name="Rosso M.N."/>
            <person name="Martin F."/>
        </authorList>
    </citation>
    <scope>NUCLEOTIDE SEQUENCE [LARGE SCALE GENOMIC DNA]</scope>
    <source>
        <strain evidence="2 3">CIRM-BRFM 2984</strain>
    </source>
</reference>
<gene>
    <name evidence="2" type="ORF">R3P38DRAFT_2981101</name>
</gene>
<sequence length="266" mass="28021">MPSYVVTGAARGIGLQFVKHFSADSANQVFAIVRNKSTATFLQELGKNNVTIIEADVTDPKALSAAAAEVAKATGNKLDYLINNAGSSTNPGFAIDTFPTPEALENDLLANIKANTISVAHSTNAFLPLLKNGSSKKVLTVSSGAGNVNVTLKTDVAAQVGYSVAKAAMNMVVAKFAAQYRDEGFVFLSICPGMVDTSSTKTSPPTPGELAEYKMLGKSFSKIEGTPPPPLSTEEAVKGLMKVFDSWPIERSGMSVSRHGSEVWEV</sequence>
<comment type="caution">
    <text evidence="2">The sequence shown here is derived from an EMBL/GenBank/DDBJ whole genome shotgun (WGS) entry which is preliminary data.</text>
</comment>
<dbReference type="Proteomes" id="UP001362999">
    <property type="component" value="Unassembled WGS sequence"/>
</dbReference>
<dbReference type="AlphaFoldDB" id="A0AAW0B1Q9"/>
<dbReference type="PRINTS" id="PR00081">
    <property type="entry name" value="GDHRDH"/>
</dbReference>
<dbReference type="EMBL" id="JAWWNJ010000045">
    <property type="protein sequence ID" value="KAK7019122.1"/>
    <property type="molecule type" value="Genomic_DNA"/>
</dbReference>
<dbReference type="PANTHER" id="PTHR45458">
    <property type="entry name" value="SHORT-CHAIN DEHYDROGENASE/REDUCTASE SDR"/>
    <property type="match status" value="1"/>
</dbReference>
<proteinExistence type="predicted"/>
<dbReference type="Gene3D" id="3.40.50.720">
    <property type="entry name" value="NAD(P)-binding Rossmann-like Domain"/>
    <property type="match status" value="1"/>
</dbReference>
<accession>A0AAW0B1Q9</accession>
<dbReference type="Pfam" id="PF00106">
    <property type="entry name" value="adh_short"/>
    <property type="match status" value="1"/>
</dbReference>
<evidence type="ECO:0000313" key="2">
    <source>
        <dbReference type="EMBL" id="KAK7019122.1"/>
    </source>
</evidence>
<dbReference type="InterPro" id="IPR036291">
    <property type="entry name" value="NAD(P)-bd_dom_sf"/>
</dbReference>